<evidence type="ECO:0000313" key="1">
    <source>
        <dbReference type="EMBL" id="MEQ2210202.1"/>
    </source>
</evidence>
<proteinExistence type="predicted"/>
<protein>
    <submittedName>
        <fullName evidence="1">Uncharacterized protein</fullName>
    </submittedName>
</protein>
<dbReference type="Proteomes" id="UP001434883">
    <property type="component" value="Unassembled WGS sequence"/>
</dbReference>
<name>A0ABV0RS66_9TELE</name>
<accession>A0ABV0RS66</accession>
<comment type="caution">
    <text evidence="1">The sequence shown here is derived from an EMBL/GenBank/DDBJ whole genome shotgun (WGS) entry which is preliminary data.</text>
</comment>
<organism evidence="1 2">
    <name type="scientific">Xenoophorus captivus</name>
    <dbReference type="NCBI Taxonomy" id="1517983"/>
    <lineage>
        <taxon>Eukaryota</taxon>
        <taxon>Metazoa</taxon>
        <taxon>Chordata</taxon>
        <taxon>Craniata</taxon>
        <taxon>Vertebrata</taxon>
        <taxon>Euteleostomi</taxon>
        <taxon>Actinopterygii</taxon>
        <taxon>Neopterygii</taxon>
        <taxon>Teleostei</taxon>
        <taxon>Neoteleostei</taxon>
        <taxon>Acanthomorphata</taxon>
        <taxon>Ovalentaria</taxon>
        <taxon>Atherinomorphae</taxon>
        <taxon>Cyprinodontiformes</taxon>
        <taxon>Goodeidae</taxon>
        <taxon>Xenoophorus</taxon>
    </lineage>
</organism>
<evidence type="ECO:0000313" key="2">
    <source>
        <dbReference type="Proteomes" id="UP001434883"/>
    </source>
</evidence>
<gene>
    <name evidence="1" type="ORF">XENOCAPTIV_009771</name>
</gene>
<sequence length="110" mass="12698">MQREHQHLLIWLKGKHIEAEGSMAEVEDKIFDFILISHVSVKHIILHSRYSGWVLCRAWSSSNLFSNDLTLPIMINGRDDLNFLLLSLVFVPTLHPRRLLFNSSGIWGCS</sequence>
<reference evidence="1 2" key="1">
    <citation type="submission" date="2021-06" db="EMBL/GenBank/DDBJ databases">
        <authorList>
            <person name="Palmer J.M."/>
        </authorList>
    </citation>
    <scope>NUCLEOTIDE SEQUENCE [LARGE SCALE GENOMIC DNA]</scope>
    <source>
        <strain evidence="1 2">XC_2019</strain>
        <tissue evidence="1">Muscle</tissue>
    </source>
</reference>
<keyword evidence="2" id="KW-1185">Reference proteome</keyword>
<dbReference type="EMBL" id="JAHRIN010052593">
    <property type="protein sequence ID" value="MEQ2210202.1"/>
    <property type="molecule type" value="Genomic_DNA"/>
</dbReference>